<dbReference type="PANTHER" id="PTHR24186">
    <property type="entry name" value="PROTEIN PHOSPHATASE 1 REGULATORY SUBUNIT"/>
    <property type="match status" value="1"/>
</dbReference>
<proteinExistence type="predicted"/>
<evidence type="ECO:0008006" key="6">
    <source>
        <dbReference type="Google" id="ProtNLM"/>
    </source>
</evidence>
<sequence>MEELLYNAALRGDLESLHEIIAKDNYILDKVLVGCFKGKNPLHVAISTGQAEFVLKLLEIKPKLAEVVDTKLGTALHIASANGDIKIVEALVEQIKPKLAEVIDAELGTALHIASADGNLRIVEVLVELSPEMCMACDRDGYNPLHIAAMKGKVDVLKKLVQTCPRAAQVIVDQGNTILHLCENYNQLESLRLLLEIIRDPKFAHSKDSNGNTILHISVFGKHLEIVEHVLNNTEINVNAINEVWWTAMDIYFFVGNRPNKDEVDVSIGKFLGDAGAKRRTQLMMLPPTPSGEKLMQTTMVVSSLFATMAF</sequence>
<keyword evidence="2 3" id="KW-0040">ANK repeat</keyword>
<dbReference type="SMART" id="SM00248">
    <property type="entry name" value="ANK"/>
    <property type="match status" value="6"/>
</dbReference>
<dbReference type="Pfam" id="PF12796">
    <property type="entry name" value="Ank_2"/>
    <property type="match status" value="3"/>
</dbReference>
<dbReference type="Gene3D" id="1.25.40.20">
    <property type="entry name" value="Ankyrin repeat-containing domain"/>
    <property type="match status" value="3"/>
</dbReference>
<dbReference type="PANTHER" id="PTHR24186:SF37">
    <property type="entry name" value="PGG DOMAIN-CONTAINING PROTEIN"/>
    <property type="match status" value="1"/>
</dbReference>
<keyword evidence="5" id="KW-1185">Reference proteome</keyword>
<feature type="repeat" description="ANK" evidence="3">
    <location>
        <begin position="140"/>
        <end position="162"/>
    </location>
</feature>
<dbReference type="InterPro" id="IPR002110">
    <property type="entry name" value="Ankyrin_rpt"/>
</dbReference>
<dbReference type="PROSITE" id="PS50297">
    <property type="entry name" value="ANK_REP_REGION"/>
    <property type="match status" value="2"/>
</dbReference>
<protein>
    <recommendedName>
        <fullName evidence="6">Ankyrin repeat-containing protein</fullName>
    </recommendedName>
</protein>
<dbReference type="Proteomes" id="UP000823749">
    <property type="component" value="Chromosome 1"/>
</dbReference>
<evidence type="ECO:0000256" key="2">
    <source>
        <dbReference type="ARBA" id="ARBA00023043"/>
    </source>
</evidence>
<reference evidence="4" key="1">
    <citation type="submission" date="2020-08" db="EMBL/GenBank/DDBJ databases">
        <title>Plant Genome Project.</title>
        <authorList>
            <person name="Zhang R.-G."/>
        </authorList>
    </citation>
    <scope>NUCLEOTIDE SEQUENCE</scope>
    <source>
        <strain evidence="4">WSP0</strain>
        <tissue evidence="4">Leaf</tissue>
    </source>
</reference>
<evidence type="ECO:0000313" key="4">
    <source>
        <dbReference type="EMBL" id="KAG5563876.1"/>
    </source>
</evidence>
<evidence type="ECO:0000256" key="3">
    <source>
        <dbReference type="PROSITE-ProRule" id="PRU00023"/>
    </source>
</evidence>
<gene>
    <name evidence="4" type="ORF">RHGRI_000160</name>
</gene>
<dbReference type="AlphaFoldDB" id="A0AAV6LIC0"/>
<keyword evidence="1" id="KW-0677">Repeat</keyword>
<name>A0AAV6LIC0_9ERIC</name>
<organism evidence="4 5">
    <name type="scientific">Rhododendron griersonianum</name>
    <dbReference type="NCBI Taxonomy" id="479676"/>
    <lineage>
        <taxon>Eukaryota</taxon>
        <taxon>Viridiplantae</taxon>
        <taxon>Streptophyta</taxon>
        <taxon>Embryophyta</taxon>
        <taxon>Tracheophyta</taxon>
        <taxon>Spermatophyta</taxon>
        <taxon>Magnoliopsida</taxon>
        <taxon>eudicotyledons</taxon>
        <taxon>Gunneridae</taxon>
        <taxon>Pentapetalae</taxon>
        <taxon>asterids</taxon>
        <taxon>Ericales</taxon>
        <taxon>Ericaceae</taxon>
        <taxon>Ericoideae</taxon>
        <taxon>Rhodoreae</taxon>
        <taxon>Rhododendron</taxon>
    </lineage>
</organism>
<accession>A0AAV6LIC0</accession>
<comment type="caution">
    <text evidence="4">The sequence shown here is derived from an EMBL/GenBank/DDBJ whole genome shotgun (WGS) entry which is preliminary data.</text>
</comment>
<dbReference type="GO" id="GO:0005886">
    <property type="term" value="C:plasma membrane"/>
    <property type="evidence" value="ECO:0007669"/>
    <property type="project" value="TreeGrafter"/>
</dbReference>
<dbReference type="SUPFAM" id="SSF48403">
    <property type="entry name" value="Ankyrin repeat"/>
    <property type="match status" value="1"/>
</dbReference>
<dbReference type="EMBL" id="JACTNZ010000001">
    <property type="protein sequence ID" value="KAG5563876.1"/>
    <property type="molecule type" value="Genomic_DNA"/>
</dbReference>
<feature type="repeat" description="ANK" evidence="3">
    <location>
        <begin position="37"/>
        <end position="58"/>
    </location>
</feature>
<dbReference type="PROSITE" id="PS50088">
    <property type="entry name" value="ANK_REPEAT"/>
    <property type="match status" value="2"/>
</dbReference>
<evidence type="ECO:0000256" key="1">
    <source>
        <dbReference type="ARBA" id="ARBA00022737"/>
    </source>
</evidence>
<dbReference type="InterPro" id="IPR036770">
    <property type="entry name" value="Ankyrin_rpt-contain_sf"/>
</dbReference>
<evidence type="ECO:0000313" key="5">
    <source>
        <dbReference type="Proteomes" id="UP000823749"/>
    </source>
</evidence>